<dbReference type="Proteomes" id="UP001228690">
    <property type="component" value="Chromosome"/>
</dbReference>
<keyword evidence="3" id="KW-1185">Reference proteome</keyword>
<gene>
    <name evidence="2" type="ORF">P0082_00410</name>
</gene>
<dbReference type="PANTHER" id="PTHR13355">
    <property type="entry name" value="GLUCOSAMINE 6-PHOSPHATE N-ACETYLTRANSFERASE"/>
    <property type="match status" value="1"/>
</dbReference>
<dbReference type="EMBL" id="CP123443">
    <property type="protein sequence ID" value="WGK69353.1"/>
    <property type="molecule type" value="Genomic_DNA"/>
</dbReference>
<proteinExistence type="predicted"/>
<keyword evidence="2" id="KW-0012">Acyltransferase</keyword>
<reference evidence="2 3" key="1">
    <citation type="submission" date="2023-04" db="EMBL/GenBank/DDBJ databases">
        <title>Spirochaete genome identified in red abalone sample constitutes a novel genus.</title>
        <authorList>
            <person name="Sharma S.P."/>
            <person name="Purcell C.M."/>
            <person name="Hyde J.R."/>
            <person name="Severin A.J."/>
        </authorList>
    </citation>
    <scope>NUCLEOTIDE SEQUENCE [LARGE SCALE GENOMIC DNA]</scope>
    <source>
        <strain evidence="2 3">SP-2023</strain>
    </source>
</reference>
<evidence type="ECO:0000313" key="3">
    <source>
        <dbReference type="Proteomes" id="UP001228690"/>
    </source>
</evidence>
<dbReference type="InterPro" id="IPR000182">
    <property type="entry name" value="GNAT_dom"/>
</dbReference>
<organism evidence="2 3">
    <name type="scientific">Candidatus Haliotispira prima</name>
    <dbReference type="NCBI Taxonomy" id="3034016"/>
    <lineage>
        <taxon>Bacteria</taxon>
        <taxon>Pseudomonadati</taxon>
        <taxon>Spirochaetota</taxon>
        <taxon>Spirochaetia</taxon>
        <taxon>Spirochaetales</taxon>
        <taxon>Spirochaetaceae</taxon>
        <taxon>Candidatus Haliotispira</taxon>
    </lineage>
</organism>
<protein>
    <submittedName>
        <fullName evidence="2">GNAT family N-acetyltransferase</fullName>
        <ecNumber evidence="2">2.3.1.-</ecNumber>
    </submittedName>
</protein>
<feature type="domain" description="N-acetyltransferase" evidence="1">
    <location>
        <begin position="28"/>
        <end position="171"/>
    </location>
</feature>
<accession>A0ABY8MJG9</accession>
<keyword evidence="2" id="KW-0808">Transferase</keyword>
<dbReference type="Gene3D" id="3.40.630.30">
    <property type="match status" value="1"/>
</dbReference>
<evidence type="ECO:0000259" key="1">
    <source>
        <dbReference type="PROSITE" id="PS51186"/>
    </source>
</evidence>
<dbReference type="CDD" id="cd04301">
    <property type="entry name" value="NAT_SF"/>
    <property type="match status" value="1"/>
</dbReference>
<dbReference type="Pfam" id="PF00583">
    <property type="entry name" value="Acetyltransf_1"/>
    <property type="match status" value="1"/>
</dbReference>
<dbReference type="EC" id="2.3.1.-" evidence="2"/>
<sequence length="171" mass="19371">MFLGETFDRGVGSAGLSVVDRVPENLLEGLRELEPEDYHKGYPDLCATLTDCPELSETLFRRILAERVANDWHTWVLSDENDSQGRLIATISLHLERKFYRGGRCVGHIEDVIVLPEYRKLSLGKGLVQFAIDKARDWGCYKVVLDCGEELEGFYGKAGLKHSNIQMATYF</sequence>
<name>A0ABY8MJG9_9SPIO</name>
<dbReference type="RefSeq" id="WP_326927536.1">
    <property type="nucleotide sequence ID" value="NZ_CP123443.1"/>
</dbReference>
<dbReference type="PROSITE" id="PS51186">
    <property type="entry name" value="GNAT"/>
    <property type="match status" value="1"/>
</dbReference>
<dbReference type="SUPFAM" id="SSF55729">
    <property type="entry name" value="Acyl-CoA N-acyltransferases (Nat)"/>
    <property type="match status" value="1"/>
</dbReference>
<dbReference type="GO" id="GO:0016746">
    <property type="term" value="F:acyltransferase activity"/>
    <property type="evidence" value="ECO:0007669"/>
    <property type="project" value="UniProtKB-KW"/>
</dbReference>
<dbReference type="InterPro" id="IPR039143">
    <property type="entry name" value="GNPNAT1-like"/>
</dbReference>
<dbReference type="InterPro" id="IPR016181">
    <property type="entry name" value="Acyl_CoA_acyltransferase"/>
</dbReference>
<dbReference type="PANTHER" id="PTHR13355:SF11">
    <property type="entry name" value="GLUCOSAMINE 6-PHOSPHATE N-ACETYLTRANSFERASE"/>
    <property type="match status" value="1"/>
</dbReference>
<evidence type="ECO:0000313" key="2">
    <source>
        <dbReference type="EMBL" id="WGK69353.1"/>
    </source>
</evidence>